<comment type="function">
    <text evidence="10">The phosphoenolpyruvate-dependent sugar phosphotransferase system (sugar PTS), a major carbohydrate active transport system, catalyzes the phosphorylation of incoming sugar substrates concomitantly with their translocation across the cell membrane. The enzyme II UlaABC PTS system is involved in ascorbate transport.</text>
</comment>
<keyword evidence="8 14" id="KW-1133">Transmembrane helix</keyword>
<evidence type="ECO:0000313" key="16">
    <source>
        <dbReference type="Proteomes" id="UP000255382"/>
    </source>
</evidence>
<evidence type="ECO:0000256" key="2">
    <source>
        <dbReference type="ARBA" id="ARBA00011738"/>
    </source>
</evidence>
<comment type="subunit">
    <text evidence="2">Homodimer.</text>
</comment>
<keyword evidence="4" id="KW-1003">Cell membrane</keyword>
<keyword evidence="16" id="KW-1185">Reference proteome</keyword>
<dbReference type="PANTHER" id="PTHR33843">
    <property type="entry name" value="ASCORBATE-SPECIFIC PTS SYSTEM EIIC COMPONENT"/>
    <property type="match status" value="1"/>
</dbReference>
<dbReference type="PANTHER" id="PTHR33843:SF4">
    <property type="entry name" value="ASCORBATE-SPECIFIC PTS SYSTEM EIIC COMPONENT"/>
    <property type="match status" value="1"/>
</dbReference>
<evidence type="ECO:0000256" key="3">
    <source>
        <dbReference type="ARBA" id="ARBA00022448"/>
    </source>
</evidence>
<dbReference type="GO" id="GO:0009401">
    <property type="term" value="P:phosphoenolpyruvate-dependent sugar phosphotransferase system"/>
    <property type="evidence" value="ECO:0007669"/>
    <property type="project" value="UniProtKB-KW"/>
</dbReference>
<comment type="subcellular location">
    <subcellularLocation>
        <location evidence="1">Cell membrane</location>
        <topology evidence="1">Multi-pass membrane protein</topology>
    </subcellularLocation>
</comment>
<name>A0A378BX50_KLEPO</name>
<evidence type="ECO:0000256" key="7">
    <source>
        <dbReference type="ARBA" id="ARBA00022692"/>
    </source>
</evidence>
<dbReference type="InterPro" id="IPR004703">
    <property type="entry name" value="PTS_sugar-sp_permease"/>
</dbReference>
<sequence length="152" mass="16245">MVGHLPAIGQRYTRQVTEDGGIAMGHFGSLGYYLSAWIASRTGNPANSFADTEISEKWGFLRDTTVTTGIVMFVIYFVCSAVAGSAYLSTITDQNMLIFSVLTGLQFAVGVAIVYNGVRLILGDLVPAFQGISQKLIPDSIPAVGLRGVLHL</sequence>
<dbReference type="GO" id="GO:0005886">
    <property type="term" value="C:plasma membrane"/>
    <property type="evidence" value="ECO:0007669"/>
    <property type="project" value="UniProtKB-SubCell"/>
</dbReference>
<evidence type="ECO:0000256" key="14">
    <source>
        <dbReference type="SAM" id="Phobius"/>
    </source>
</evidence>
<evidence type="ECO:0000313" key="15">
    <source>
        <dbReference type="EMBL" id="STV55847.1"/>
    </source>
</evidence>
<keyword evidence="7 14" id="KW-0812">Transmembrane</keyword>
<keyword evidence="6" id="KW-0598">Phosphotransferase system</keyword>
<evidence type="ECO:0000256" key="8">
    <source>
        <dbReference type="ARBA" id="ARBA00022989"/>
    </source>
</evidence>
<dbReference type="EMBL" id="UGLZ01000005">
    <property type="protein sequence ID" value="STV55847.1"/>
    <property type="molecule type" value="Genomic_DNA"/>
</dbReference>
<organism evidence="15 16">
    <name type="scientific">Klebsiella pneumoniae subsp. ozaenae</name>
    <dbReference type="NCBI Taxonomy" id="574"/>
    <lineage>
        <taxon>Bacteria</taxon>
        <taxon>Pseudomonadati</taxon>
        <taxon>Pseudomonadota</taxon>
        <taxon>Gammaproteobacteria</taxon>
        <taxon>Enterobacterales</taxon>
        <taxon>Enterobacteriaceae</taxon>
        <taxon>Klebsiella/Raoultella group</taxon>
        <taxon>Klebsiella</taxon>
        <taxon>Klebsiella pneumoniae complex</taxon>
    </lineage>
</organism>
<evidence type="ECO:0000256" key="11">
    <source>
        <dbReference type="ARBA" id="ARBA00038218"/>
    </source>
</evidence>
<proteinExistence type="inferred from homology"/>
<evidence type="ECO:0000256" key="5">
    <source>
        <dbReference type="ARBA" id="ARBA00022597"/>
    </source>
</evidence>
<dbReference type="AlphaFoldDB" id="A0A378BX50"/>
<keyword evidence="9 14" id="KW-0472">Membrane</keyword>
<evidence type="ECO:0000256" key="6">
    <source>
        <dbReference type="ARBA" id="ARBA00022683"/>
    </source>
</evidence>
<reference evidence="15 16" key="1">
    <citation type="submission" date="2018-06" db="EMBL/GenBank/DDBJ databases">
        <authorList>
            <consortium name="Pathogen Informatics"/>
            <person name="Doyle S."/>
        </authorList>
    </citation>
    <scope>NUCLEOTIDE SEQUENCE [LARGE SCALE GENOMIC DNA]</scope>
    <source>
        <strain evidence="15 16">NCTC5050</strain>
    </source>
</reference>
<dbReference type="Pfam" id="PF03611">
    <property type="entry name" value="EIIC-GAT"/>
    <property type="match status" value="1"/>
</dbReference>
<dbReference type="Proteomes" id="UP000255382">
    <property type="component" value="Unassembled WGS sequence"/>
</dbReference>
<feature type="transmembrane region" description="Helical" evidence="14">
    <location>
        <begin position="96"/>
        <end position="115"/>
    </location>
</feature>
<gene>
    <name evidence="15" type="primary">ulaA_3</name>
    <name evidence="15" type="ORF">NCTC5050_06213</name>
</gene>
<protein>
    <recommendedName>
        <fullName evidence="12">Ascorbate-specific PTS system EIIC component</fullName>
    </recommendedName>
    <alternativeName>
        <fullName evidence="13">Ascorbate-specific permease IIC component UlaA</fullName>
    </alternativeName>
</protein>
<evidence type="ECO:0000256" key="10">
    <source>
        <dbReference type="ARBA" id="ARBA00037387"/>
    </source>
</evidence>
<keyword evidence="5" id="KW-0762">Sugar transport</keyword>
<evidence type="ECO:0000256" key="9">
    <source>
        <dbReference type="ARBA" id="ARBA00023136"/>
    </source>
</evidence>
<feature type="transmembrane region" description="Helical" evidence="14">
    <location>
        <begin position="70"/>
        <end position="90"/>
    </location>
</feature>
<keyword evidence="3" id="KW-0813">Transport</keyword>
<evidence type="ECO:0000256" key="1">
    <source>
        <dbReference type="ARBA" id="ARBA00004651"/>
    </source>
</evidence>
<evidence type="ECO:0000256" key="4">
    <source>
        <dbReference type="ARBA" id="ARBA00022475"/>
    </source>
</evidence>
<evidence type="ECO:0000256" key="12">
    <source>
        <dbReference type="ARBA" id="ARBA00039702"/>
    </source>
</evidence>
<dbReference type="InterPro" id="IPR051562">
    <property type="entry name" value="Ascorbate-PTS_EIIC"/>
</dbReference>
<evidence type="ECO:0000256" key="13">
    <source>
        <dbReference type="ARBA" id="ARBA00042859"/>
    </source>
</evidence>
<accession>A0A378BX50</accession>
<comment type="similarity">
    <text evidence="11">Belongs to the UlaA family.</text>
</comment>